<sequence length="65" mass="7364">LKFDDYISELIPIDNGIGQGNPLSMLIYLIYNTDLLQILNKEEEEALGYVDDACFVVFGKDFEST</sequence>
<dbReference type="Proteomes" id="UP000807342">
    <property type="component" value="Unassembled WGS sequence"/>
</dbReference>
<evidence type="ECO:0000313" key="1">
    <source>
        <dbReference type="EMBL" id="KAF9449432.1"/>
    </source>
</evidence>
<protein>
    <recommendedName>
        <fullName evidence="3">Reverse transcriptase</fullName>
    </recommendedName>
</protein>
<dbReference type="EMBL" id="MU151131">
    <property type="protein sequence ID" value="KAF9449432.1"/>
    <property type="molecule type" value="Genomic_DNA"/>
</dbReference>
<dbReference type="OrthoDB" id="3044497at2759"/>
<accession>A0A9P5XDJ1</accession>
<organism evidence="1 2">
    <name type="scientific">Macrolepiota fuliginosa MF-IS2</name>
    <dbReference type="NCBI Taxonomy" id="1400762"/>
    <lineage>
        <taxon>Eukaryota</taxon>
        <taxon>Fungi</taxon>
        <taxon>Dikarya</taxon>
        <taxon>Basidiomycota</taxon>
        <taxon>Agaricomycotina</taxon>
        <taxon>Agaricomycetes</taxon>
        <taxon>Agaricomycetidae</taxon>
        <taxon>Agaricales</taxon>
        <taxon>Agaricineae</taxon>
        <taxon>Agaricaceae</taxon>
        <taxon>Macrolepiota</taxon>
    </lineage>
</organism>
<dbReference type="AlphaFoldDB" id="A0A9P5XDJ1"/>
<feature type="non-terminal residue" evidence="1">
    <location>
        <position position="65"/>
    </location>
</feature>
<keyword evidence="2" id="KW-1185">Reference proteome</keyword>
<evidence type="ECO:0000313" key="2">
    <source>
        <dbReference type="Proteomes" id="UP000807342"/>
    </source>
</evidence>
<evidence type="ECO:0008006" key="3">
    <source>
        <dbReference type="Google" id="ProtNLM"/>
    </source>
</evidence>
<reference evidence="1" key="1">
    <citation type="submission" date="2020-11" db="EMBL/GenBank/DDBJ databases">
        <authorList>
            <consortium name="DOE Joint Genome Institute"/>
            <person name="Ahrendt S."/>
            <person name="Riley R."/>
            <person name="Andreopoulos W."/>
            <person name="Labutti K."/>
            <person name="Pangilinan J."/>
            <person name="Ruiz-Duenas F.J."/>
            <person name="Barrasa J.M."/>
            <person name="Sanchez-Garcia M."/>
            <person name="Camarero S."/>
            <person name="Miyauchi S."/>
            <person name="Serrano A."/>
            <person name="Linde D."/>
            <person name="Babiker R."/>
            <person name="Drula E."/>
            <person name="Ayuso-Fernandez I."/>
            <person name="Pacheco R."/>
            <person name="Padilla G."/>
            <person name="Ferreira P."/>
            <person name="Barriuso J."/>
            <person name="Kellner H."/>
            <person name="Castanera R."/>
            <person name="Alfaro M."/>
            <person name="Ramirez L."/>
            <person name="Pisabarro A.G."/>
            <person name="Kuo A."/>
            <person name="Tritt A."/>
            <person name="Lipzen A."/>
            <person name="He G."/>
            <person name="Yan M."/>
            <person name="Ng V."/>
            <person name="Cullen D."/>
            <person name="Martin F."/>
            <person name="Rosso M.-N."/>
            <person name="Henrissat B."/>
            <person name="Hibbett D."/>
            <person name="Martinez A.T."/>
            <person name="Grigoriev I.V."/>
        </authorList>
    </citation>
    <scope>NUCLEOTIDE SEQUENCE</scope>
    <source>
        <strain evidence="1">MF-IS2</strain>
    </source>
</reference>
<feature type="non-terminal residue" evidence="1">
    <location>
        <position position="1"/>
    </location>
</feature>
<gene>
    <name evidence="1" type="ORF">P691DRAFT_608855</name>
</gene>
<comment type="caution">
    <text evidence="1">The sequence shown here is derived from an EMBL/GenBank/DDBJ whole genome shotgun (WGS) entry which is preliminary data.</text>
</comment>
<proteinExistence type="predicted"/>
<name>A0A9P5XDJ1_9AGAR</name>